<keyword evidence="2" id="KW-0805">Transcription regulation</keyword>
<dbReference type="GO" id="GO:0003677">
    <property type="term" value="F:DNA binding"/>
    <property type="evidence" value="ECO:0007669"/>
    <property type="project" value="UniProtKB-KW"/>
</dbReference>
<dbReference type="CDD" id="cd12148">
    <property type="entry name" value="fungal_TF_MHR"/>
    <property type="match status" value="1"/>
</dbReference>
<reference evidence="9" key="1">
    <citation type="journal article" date="2017" name="Nat. Microbiol.">
        <title>Global analysis of biosynthetic gene clusters reveals vast potential of secondary metabolite production in Penicillium species.</title>
        <authorList>
            <person name="Nielsen J.C."/>
            <person name="Grijseels S."/>
            <person name="Prigent S."/>
            <person name="Ji B."/>
            <person name="Dainat J."/>
            <person name="Nielsen K.F."/>
            <person name="Frisvad J.C."/>
            <person name="Workman M."/>
            <person name="Nielsen J."/>
        </authorList>
    </citation>
    <scope>NUCLEOTIDE SEQUENCE [LARGE SCALE GENOMIC DNA]</scope>
    <source>
        <strain evidence="9">IBT 24891</strain>
    </source>
</reference>
<evidence type="ECO:0000256" key="3">
    <source>
        <dbReference type="ARBA" id="ARBA00023125"/>
    </source>
</evidence>
<dbReference type="OrthoDB" id="103819at2759"/>
<dbReference type="GO" id="GO:0000981">
    <property type="term" value="F:DNA-binding transcription factor activity, RNA polymerase II-specific"/>
    <property type="evidence" value="ECO:0007669"/>
    <property type="project" value="InterPro"/>
</dbReference>
<dbReference type="GO" id="GO:0008270">
    <property type="term" value="F:zinc ion binding"/>
    <property type="evidence" value="ECO:0007669"/>
    <property type="project" value="InterPro"/>
</dbReference>
<dbReference type="PANTHER" id="PTHR46910">
    <property type="entry name" value="TRANSCRIPTION FACTOR PDR1"/>
    <property type="match status" value="1"/>
</dbReference>
<dbReference type="AlphaFoldDB" id="A0A1V6TDL4"/>
<dbReference type="InterPro" id="IPR036864">
    <property type="entry name" value="Zn2-C6_fun-type_DNA-bd_sf"/>
</dbReference>
<evidence type="ECO:0000256" key="4">
    <source>
        <dbReference type="ARBA" id="ARBA00023163"/>
    </source>
</evidence>
<dbReference type="PROSITE" id="PS50048">
    <property type="entry name" value="ZN2_CY6_FUNGAL_2"/>
    <property type="match status" value="1"/>
</dbReference>
<dbReference type="STRING" id="303698.A0A1V6TDL4"/>
<evidence type="ECO:0000256" key="6">
    <source>
        <dbReference type="SAM" id="MobiDB-lite"/>
    </source>
</evidence>
<dbReference type="SMART" id="SM00906">
    <property type="entry name" value="Fungal_trans"/>
    <property type="match status" value="1"/>
</dbReference>
<name>A0A1V6TDL4_9EURO</name>
<protein>
    <recommendedName>
        <fullName evidence="7">Zn(2)-C6 fungal-type domain-containing protein</fullName>
    </recommendedName>
</protein>
<dbReference type="SUPFAM" id="SSF57701">
    <property type="entry name" value="Zn2/Cys6 DNA-binding domain"/>
    <property type="match status" value="1"/>
</dbReference>
<feature type="domain" description="Zn(2)-C6 fungal-type" evidence="7">
    <location>
        <begin position="8"/>
        <end position="37"/>
    </location>
</feature>
<dbReference type="GO" id="GO:0006351">
    <property type="term" value="P:DNA-templated transcription"/>
    <property type="evidence" value="ECO:0007669"/>
    <property type="project" value="InterPro"/>
</dbReference>
<keyword evidence="1" id="KW-0479">Metal-binding</keyword>
<dbReference type="InterPro" id="IPR050987">
    <property type="entry name" value="AtrR-like"/>
</dbReference>
<proteinExistence type="predicted"/>
<feature type="region of interest" description="Disordered" evidence="6">
    <location>
        <begin position="64"/>
        <end position="120"/>
    </location>
</feature>
<keyword evidence="3" id="KW-0238">DNA-binding</keyword>
<keyword evidence="5" id="KW-0539">Nucleus</keyword>
<organism evidence="8 9">
    <name type="scientific">Penicillium steckii</name>
    <dbReference type="NCBI Taxonomy" id="303698"/>
    <lineage>
        <taxon>Eukaryota</taxon>
        <taxon>Fungi</taxon>
        <taxon>Dikarya</taxon>
        <taxon>Ascomycota</taxon>
        <taxon>Pezizomycotina</taxon>
        <taxon>Eurotiomycetes</taxon>
        <taxon>Eurotiomycetidae</taxon>
        <taxon>Eurotiales</taxon>
        <taxon>Aspergillaceae</taxon>
        <taxon>Penicillium</taxon>
    </lineage>
</organism>
<dbReference type="PANTHER" id="PTHR46910:SF1">
    <property type="entry name" value="MISCELLANEOUS ZN(II)2CYS6 TRANSCRIPTION FACTOR (EUROFUNG)-RELATED"/>
    <property type="match status" value="1"/>
</dbReference>
<dbReference type="InterPro" id="IPR007219">
    <property type="entry name" value="XnlR_reg_dom"/>
</dbReference>
<dbReference type="CDD" id="cd00067">
    <property type="entry name" value="GAL4"/>
    <property type="match status" value="1"/>
</dbReference>
<evidence type="ECO:0000256" key="5">
    <source>
        <dbReference type="ARBA" id="ARBA00023242"/>
    </source>
</evidence>
<evidence type="ECO:0000313" key="8">
    <source>
        <dbReference type="EMBL" id="OQE24246.1"/>
    </source>
</evidence>
<evidence type="ECO:0000256" key="1">
    <source>
        <dbReference type="ARBA" id="ARBA00022723"/>
    </source>
</evidence>
<keyword evidence="9" id="KW-1185">Reference proteome</keyword>
<comment type="caution">
    <text evidence="8">The sequence shown here is derived from an EMBL/GenBank/DDBJ whole genome shotgun (WGS) entry which is preliminary data.</text>
</comment>
<evidence type="ECO:0000259" key="7">
    <source>
        <dbReference type="PROSITE" id="PS50048"/>
    </source>
</evidence>
<dbReference type="InterPro" id="IPR001138">
    <property type="entry name" value="Zn2Cys6_DnaBD"/>
</dbReference>
<dbReference type="EMBL" id="MLKD01000007">
    <property type="protein sequence ID" value="OQE24246.1"/>
    <property type="molecule type" value="Genomic_DNA"/>
</dbReference>
<dbReference type="SMART" id="SM00066">
    <property type="entry name" value="GAL4"/>
    <property type="match status" value="1"/>
</dbReference>
<evidence type="ECO:0000256" key="2">
    <source>
        <dbReference type="ARBA" id="ARBA00023015"/>
    </source>
</evidence>
<dbReference type="Proteomes" id="UP000191285">
    <property type="component" value="Unassembled WGS sequence"/>
</dbReference>
<dbReference type="PROSITE" id="PS00463">
    <property type="entry name" value="ZN2_CY6_FUNGAL_1"/>
    <property type="match status" value="1"/>
</dbReference>
<accession>A0A1V6TDL4</accession>
<dbReference type="Pfam" id="PF04082">
    <property type="entry name" value="Fungal_trans"/>
    <property type="match status" value="1"/>
</dbReference>
<gene>
    <name evidence="8" type="ORF">PENSTE_c007G00542</name>
</gene>
<dbReference type="Pfam" id="PF00172">
    <property type="entry name" value="Zn_clus"/>
    <property type="match status" value="1"/>
</dbReference>
<evidence type="ECO:0000313" key="9">
    <source>
        <dbReference type="Proteomes" id="UP000191285"/>
    </source>
</evidence>
<keyword evidence="4" id="KW-0804">Transcription</keyword>
<sequence>MSEDSLRACDLCHSRKVRCDRQPQCANCIDAGVECQRTRPRRPARPPASTISTLGERILRLESAISHPHEMRESTSPTQGTNQHEEDRGLKRRRLDVVSHLQDSKSPHSSCTVVTPDESSHHAEQAKAIFQGELEGNESMNLERQSVLRSALEFVSTMTIQGKPSNADESPPPDTREECQTAAEFTAPPTEIFYMLLKETTSLDGVYSLQWPDHISQRSLEKMIAVLVDDESQSQTFYQYCICIYVKAIFHLAQMPRLYKNSTINRQFLKSKRKYESNATHALKKLNFLSHPSLPFVQSLISATFLMQYTGNMSQAWVLNSYAARQIVTLKYHEIRGPLERNDSNEEIESSLYWCCYLDRTLSALLRRPVSLPQPLMSPVDLIVPDKSLPHIPLIRILLELAQVQGELLDCGKAITTREVLANHSKLQERMESIKANLQSTRDSVDKFLSADWIAGEFCYYAILVDVLRSRLKYSFSPLTHKECVSCARKSLNALRYLQKNPSLSPGFVDPYPTFLTWTIFLYPLSSFFVLFCNIIGELDSDDYTLIQEIVQCLTPFAASPYVSKLLRLLESLQNFCTPLIEAKQRLGPKTKIAPWYPSATGTLPETTATFNPNFAVDGPPVTSFVGNTSSHQASVTEPQTYPPTDELMWHLFNS</sequence>
<dbReference type="Gene3D" id="4.10.240.10">
    <property type="entry name" value="Zn(2)-C6 fungal-type DNA-binding domain"/>
    <property type="match status" value="1"/>
</dbReference>